<dbReference type="Pfam" id="PF07690">
    <property type="entry name" value="MFS_1"/>
    <property type="match status" value="1"/>
</dbReference>
<dbReference type="STRING" id="648757.Rvan_2678"/>
<feature type="transmembrane region" description="Helical" evidence="7">
    <location>
        <begin position="171"/>
        <end position="191"/>
    </location>
</feature>
<dbReference type="InterPro" id="IPR050171">
    <property type="entry name" value="MFS_Transporters"/>
</dbReference>
<evidence type="ECO:0000256" key="1">
    <source>
        <dbReference type="ARBA" id="ARBA00004651"/>
    </source>
</evidence>
<dbReference type="AlphaFoldDB" id="E3I7H0"/>
<dbReference type="InterPro" id="IPR020846">
    <property type="entry name" value="MFS_dom"/>
</dbReference>
<sequence>MEFTRTMTAPDDAPHRTLLFVNIAHSLDHFVLLIFPTAVIAIAAELGRDYGDLIWLTTGAFVAFGLFALPVGWLADRFGRRALLTTYFFGYGAACLAVAGSTSFPMIAGSLLMLGMFSAIYHPIGSAMIVANATKLGRALGINGVWGNMGAALASGVTAALAATFGWRAAFIVPGVILIALGIAFVALVRDDTMTGKKGSASHSLVMSRQRLVWLLLAFMTAILAGGLTFNIVTIAMPKVIDERLGFPIPLALTGWITTSIFVCGALTQITVGRLIDKLELPLLFVAMSALQAGGLLLAALTTGVPMAAGLVLATAAIYGQVVLNDAMVGRYVADEFRNRFYSVRFFVGFTVGGLAVPLISILRGHGGFQEVLLVSAAVATVILICALATWALVHGRTEPATAPAE</sequence>
<feature type="transmembrane region" description="Helical" evidence="7">
    <location>
        <begin position="372"/>
        <end position="394"/>
    </location>
</feature>
<feature type="transmembrane region" description="Helical" evidence="7">
    <location>
        <begin position="249"/>
        <end position="269"/>
    </location>
</feature>
<feature type="transmembrane region" description="Helical" evidence="7">
    <location>
        <begin position="106"/>
        <end position="124"/>
    </location>
</feature>
<feature type="transmembrane region" description="Helical" evidence="7">
    <location>
        <begin position="82"/>
        <end position="100"/>
    </location>
</feature>
<keyword evidence="10" id="KW-1185">Reference proteome</keyword>
<dbReference type="KEGG" id="rva:Rvan_2678"/>
<dbReference type="InterPro" id="IPR036259">
    <property type="entry name" value="MFS_trans_sf"/>
</dbReference>
<keyword evidence="2" id="KW-0813">Transport</keyword>
<comment type="subcellular location">
    <subcellularLocation>
        <location evidence="1">Cell membrane</location>
        <topology evidence="1">Multi-pass membrane protein</topology>
    </subcellularLocation>
</comment>
<feature type="domain" description="Major facilitator superfamily (MFS) profile" evidence="8">
    <location>
        <begin position="17"/>
        <end position="398"/>
    </location>
</feature>
<evidence type="ECO:0000256" key="2">
    <source>
        <dbReference type="ARBA" id="ARBA00022448"/>
    </source>
</evidence>
<dbReference type="PROSITE" id="PS00216">
    <property type="entry name" value="SUGAR_TRANSPORT_1"/>
    <property type="match status" value="1"/>
</dbReference>
<evidence type="ECO:0000256" key="7">
    <source>
        <dbReference type="SAM" id="Phobius"/>
    </source>
</evidence>
<dbReference type="InterPro" id="IPR011701">
    <property type="entry name" value="MFS"/>
</dbReference>
<evidence type="ECO:0000256" key="3">
    <source>
        <dbReference type="ARBA" id="ARBA00022475"/>
    </source>
</evidence>
<dbReference type="HOGENOM" id="CLU_052485_0_0_5"/>
<evidence type="ECO:0000259" key="8">
    <source>
        <dbReference type="PROSITE" id="PS50850"/>
    </source>
</evidence>
<gene>
    <name evidence="9" type="ordered locus">Rvan_2678</name>
</gene>
<dbReference type="PANTHER" id="PTHR23517:SF2">
    <property type="entry name" value="MULTIDRUG RESISTANCE PROTEIN MDTH"/>
    <property type="match status" value="1"/>
</dbReference>
<dbReference type="PROSITE" id="PS50850">
    <property type="entry name" value="MFS"/>
    <property type="match status" value="1"/>
</dbReference>
<evidence type="ECO:0000256" key="6">
    <source>
        <dbReference type="ARBA" id="ARBA00023136"/>
    </source>
</evidence>
<feature type="transmembrane region" description="Helical" evidence="7">
    <location>
        <begin position="281"/>
        <end position="301"/>
    </location>
</feature>
<dbReference type="GO" id="GO:0022857">
    <property type="term" value="F:transmembrane transporter activity"/>
    <property type="evidence" value="ECO:0007669"/>
    <property type="project" value="InterPro"/>
</dbReference>
<dbReference type="SUPFAM" id="SSF103473">
    <property type="entry name" value="MFS general substrate transporter"/>
    <property type="match status" value="1"/>
</dbReference>
<keyword evidence="4 7" id="KW-0812">Transmembrane</keyword>
<protein>
    <submittedName>
        <fullName evidence="9">Major facilitator superfamily MFS_1</fullName>
    </submittedName>
</protein>
<evidence type="ECO:0000313" key="10">
    <source>
        <dbReference type="Proteomes" id="UP000001399"/>
    </source>
</evidence>
<proteinExistence type="predicted"/>
<reference evidence="10" key="1">
    <citation type="journal article" date="2011" name="J. Bacteriol.">
        <title>Genome sequences of eight morphologically diverse alphaproteobacteria.</title>
        <authorList>
            <consortium name="US DOE Joint Genome Institute"/>
            <person name="Brown P.J."/>
            <person name="Kysela D.T."/>
            <person name="Buechlein A."/>
            <person name="Hemmerich C."/>
            <person name="Brun Y.V."/>
        </authorList>
    </citation>
    <scope>NUCLEOTIDE SEQUENCE [LARGE SCALE GENOMIC DNA]</scope>
    <source>
        <strain evidence="10">ATCC 17100 / ATH 3.1.1 / DSM 162 / LMG 4299</strain>
    </source>
</reference>
<feature type="transmembrane region" description="Helical" evidence="7">
    <location>
        <begin position="53"/>
        <end position="75"/>
    </location>
</feature>
<organism evidence="9 10">
    <name type="scientific">Rhodomicrobium vannielii (strain ATCC 17100 / DSM 162 / LMG 4299 / NCIMB 10020 / ATH 3.1.1)</name>
    <dbReference type="NCBI Taxonomy" id="648757"/>
    <lineage>
        <taxon>Bacteria</taxon>
        <taxon>Pseudomonadati</taxon>
        <taxon>Pseudomonadota</taxon>
        <taxon>Alphaproteobacteria</taxon>
        <taxon>Hyphomicrobiales</taxon>
        <taxon>Hyphomicrobiaceae</taxon>
        <taxon>Rhodomicrobium</taxon>
    </lineage>
</organism>
<evidence type="ECO:0000313" key="9">
    <source>
        <dbReference type="EMBL" id="ADP71889.1"/>
    </source>
</evidence>
<keyword evidence="3" id="KW-1003">Cell membrane</keyword>
<keyword evidence="6 7" id="KW-0472">Membrane</keyword>
<dbReference type="InterPro" id="IPR005829">
    <property type="entry name" value="Sugar_transporter_CS"/>
</dbReference>
<dbReference type="EMBL" id="CP002292">
    <property type="protein sequence ID" value="ADP71889.1"/>
    <property type="molecule type" value="Genomic_DNA"/>
</dbReference>
<keyword evidence="5 7" id="KW-1133">Transmembrane helix</keyword>
<dbReference type="PANTHER" id="PTHR23517">
    <property type="entry name" value="RESISTANCE PROTEIN MDTM, PUTATIVE-RELATED-RELATED"/>
    <property type="match status" value="1"/>
</dbReference>
<dbReference type="Proteomes" id="UP000001399">
    <property type="component" value="Chromosome"/>
</dbReference>
<feature type="transmembrane region" description="Helical" evidence="7">
    <location>
        <begin position="212"/>
        <end position="237"/>
    </location>
</feature>
<dbReference type="eggNOG" id="COG2271">
    <property type="taxonomic scope" value="Bacteria"/>
</dbReference>
<accession>E3I7H0</accession>
<name>E3I7H0_RHOVT</name>
<feature type="transmembrane region" description="Helical" evidence="7">
    <location>
        <begin position="307"/>
        <end position="325"/>
    </location>
</feature>
<evidence type="ECO:0000256" key="4">
    <source>
        <dbReference type="ARBA" id="ARBA00022692"/>
    </source>
</evidence>
<evidence type="ECO:0000256" key="5">
    <source>
        <dbReference type="ARBA" id="ARBA00022989"/>
    </source>
</evidence>
<feature type="transmembrane region" description="Helical" evidence="7">
    <location>
        <begin position="30"/>
        <end position="47"/>
    </location>
</feature>
<dbReference type="GO" id="GO:0005886">
    <property type="term" value="C:plasma membrane"/>
    <property type="evidence" value="ECO:0007669"/>
    <property type="project" value="UniProtKB-SubCell"/>
</dbReference>
<dbReference type="Gene3D" id="1.20.1250.20">
    <property type="entry name" value="MFS general substrate transporter like domains"/>
    <property type="match status" value="2"/>
</dbReference>
<feature type="transmembrane region" description="Helical" evidence="7">
    <location>
        <begin position="346"/>
        <end position="366"/>
    </location>
</feature>
<feature type="transmembrane region" description="Helical" evidence="7">
    <location>
        <begin position="145"/>
        <end position="165"/>
    </location>
</feature>